<dbReference type="FunFam" id="3.40.190.10:FF:000054">
    <property type="entry name" value="Glutamate receptor"/>
    <property type="match status" value="1"/>
</dbReference>
<dbReference type="EMBL" id="CM009752">
    <property type="protein sequence ID" value="PUZ61851.1"/>
    <property type="molecule type" value="Genomic_DNA"/>
</dbReference>
<keyword evidence="5" id="KW-0732">Signal</keyword>
<dbReference type="Gene3D" id="1.10.287.70">
    <property type="match status" value="1"/>
</dbReference>
<evidence type="ECO:0000256" key="11">
    <source>
        <dbReference type="ARBA" id="ARBA00023286"/>
    </source>
</evidence>
<dbReference type="InterPro" id="IPR015683">
    <property type="entry name" value="Ionotropic_Glu_rcpt"/>
</dbReference>
<proteinExistence type="inferred from homology"/>
<dbReference type="InterPro" id="IPR001320">
    <property type="entry name" value="Iontro_rcpt_C"/>
</dbReference>
<dbReference type="Pfam" id="PF01094">
    <property type="entry name" value="ANF_receptor"/>
    <property type="match status" value="1"/>
</dbReference>
<keyword evidence="16" id="KW-1185">Reference proteome</keyword>
<keyword evidence="9" id="KW-0675">Receptor</keyword>
<dbReference type="InterPro" id="IPR028082">
    <property type="entry name" value="Peripla_BP_I"/>
</dbReference>
<evidence type="ECO:0000256" key="13">
    <source>
        <dbReference type="SAM" id="Phobius"/>
    </source>
</evidence>
<dbReference type="Gene3D" id="3.40.190.10">
    <property type="entry name" value="Periplasmic binding protein-like II"/>
    <property type="match status" value="1"/>
</dbReference>
<keyword evidence="7" id="KW-0406">Ion transport</keyword>
<keyword evidence="10" id="KW-0325">Glycoprotein</keyword>
<comment type="subcellular location">
    <subcellularLocation>
        <location evidence="1">Membrane</location>
        <topology evidence="1">Multi-pass membrane protein</topology>
    </subcellularLocation>
</comment>
<dbReference type="GO" id="GO:0015276">
    <property type="term" value="F:ligand-gated monoatomic ion channel activity"/>
    <property type="evidence" value="ECO:0007669"/>
    <property type="project" value="InterPro"/>
</dbReference>
<comment type="similarity">
    <text evidence="2">Belongs to the glutamate-gated ion channel (TC 1.A.10.1) family.</text>
</comment>
<dbReference type="OrthoDB" id="5984008at2759"/>
<dbReference type="Pfam" id="PF00060">
    <property type="entry name" value="Lig_chan"/>
    <property type="match status" value="1"/>
</dbReference>
<feature type="transmembrane region" description="Helical" evidence="13">
    <location>
        <begin position="312"/>
        <end position="330"/>
    </location>
</feature>
<accession>A0A2T7E1X6</accession>
<evidence type="ECO:0000256" key="4">
    <source>
        <dbReference type="ARBA" id="ARBA00022692"/>
    </source>
</evidence>
<name>A0A2T7E1X6_9POAL</name>
<keyword evidence="12" id="KW-0407">Ion channel</keyword>
<sequence length="594" mass="65894">MTMQTRVFIVHMLPARASRLFARASVAGMMTEGYVWIVTDNVGISLDVLPQHTIETMQGVVKGVRFSDIGFQKPEDVNKSLIDTLLPSPVGPELLSAILETDFDGLAGRFTLVDRHMQVPVYEVVNVIGDQAKGIGFWSPASGLSRILNSSTSHGQTKFSIGAGEIQWPGGSKIVPKGWDLPVNGKIFRIGVPIRHDFKLFVSVDTIPGTNTVSVSGYSIDVFEAAVKKLPYALRYNYIPFDCANSYDNLVARVYLKEIDAAVGDVTIIANRATDVDFTMPYTESGVSMLVLSKNNDKLSMWIFLQPLTNDLWIATTVFIFFTGLVVWMSEFPSNDEFRGSRLRQFSTVFYFIFSTLTFSHDQIIRRLLSKVLAVIWCFVVLTLVQSYTASLSSLITAKRLQPSVTDPSQLLRNGDYVRYQNGSFVLAKLKHLKFDERKIKGVFPRGSPLVPDLSRAILDLREGHEGFAIQQKWFGDATPSLDFDYGGRDTDSARLSLKSFAGLFIINGFVLVIVLVALIKIIWAYRNHSHVINGKTVGDEEPEPLQDDMATDSVPAESLQVETIGDIGHQQLQNGLAIDSVPAESLEVETRTS</sequence>
<evidence type="ECO:0000256" key="1">
    <source>
        <dbReference type="ARBA" id="ARBA00004141"/>
    </source>
</evidence>
<keyword evidence="8 13" id="KW-0472">Membrane</keyword>
<organism evidence="15 16">
    <name type="scientific">Panicum hallii var. hallii</name>
    <dbReference type="NCBI Taxonomy" id="1504633"/>
    <lineage>
        <taxon>Eukaryota</taxon>
        <taxon>Viridiplantae</taxon>
        <taxon>Streptophyta</taxon>
        <taxon>Embryophyta</taxon>
        <taxon>Tracheophyta</taxon>
        <taxon>Spermatophyta</taxon>
        <taxon>Magnoliopsida</taxon>
        <taxon>Liliopsida</taxon>
        <taxon>Poales</taxon>
        <taxon>Poaceae</taxon>
        <taxon>PACMAD clade</taxon>
        <taxon>Panicoideae</taxon>
        <taxon>Panicodae</taxon>
        <taxon>Paniceae</taxon>
        <taxon>Panicinae</taxon>
        <taxon>Panicum</taxon>
        <taxon>Panicum sect. Panicum</taxon>
    </lineage>
</organism>
<feature type="domain" description="Ionotropic glutamate receptor C-terminal" evidence="14">
    <location>
        <begin position="189"/>
        <end position="477"/>
    </location>
</feature>
<dbReference type="Gene3D" id="3.40.50.2300">
    <property type="match status" value="1"/>
</dbReference>
<dbReference type="AlphaFoldDB" id="A0A2T7E1X6"/>
<feature type="transmembrane region" description="Helical" evidence="13">
    <location>
        <begin position="372"/>
        <end position="396"/>
    </location>
</feature>
<evidence type="ECO:0000313" key="16">
    <source>
        <dbReference type="Proteomes" id="UP000244336"/>
    </source>
</evidence>
<evidence type="ECO:0000256" key="5">
    <source>
        <dbReference type="ARBA" id="ARBA00022729"/>
    </source>
</evidence>
<feature type="transmembrane region" description="Helical" evidence="13">
    <location>
        <begin position="501"/>
        <end position="526"/>
    </location>
</feature>
<protein>
    <recommendedName>
        <fullName evidence="14">Ionotropic glutamate receptor C-terminal domain-containing protein</fullName>
    </recommendedName>
</protein>
<evidence type="ECO:0000256" key="3">
    <source>
        <dbReference type="ARBA" id="ARBA00022448"/>
    </source>
</evidence>
<keyword evidence="11" id="KW-1071">Ligand-gated ion channel</keyword>
<dbReference type="InterPro" id="IPR001828">
    <property type="entry name" value="ANF_lig-bd_rcpt"/>
</dbReference>
<dbReference type="STRING" id="1504633.A0A2T7E1X6"/>
<evidence type="ECO:0000256" key="7">
    <source>
        <dbReference type="ARBA" id="ARBA00023065"/>
    </source>
</evidence>
<dbReference type="Proteomes" id="UP000244336">
    <property type="component" value="Chromosome 4"/>
</dbReference>
<evidence type="ECO:0000259" key="14">
    <source>
        <dbReference type="SMART" id="SM00079"/>
    </source>
</evidence>
<evidence type="ECO:0000256" key="10">
    <source>
        <dbReference type="ARBA" id="ARBA00023180"/>
    </source>
</evidence>
<evidence type="ECO:0000256" key="8">
    <source>
        <dbReference type="ARBA" id="ARBA00023136"/>
    </source>
</evidence>
<keyword evidence="3" id="KW-0813">Transport</keyword>
<dbReference type="Pfam" id="PF10613">
    <property type="entry name" value="Lig_chan-Glu_bd"/>
    <property type="match status" value="1"/>
</dbReference>
<dbReference type="GO" id="GO:0016020">
    <property type="term" value="C:membrane"/>
    <property type="evidence" value="ECO:0007669"/>
    <property type="project" value="UniProtKB-SubCell"/>
</dbReference>
<dbReference type="FunFam" id="1.10.287.70:FF:000037">
    <property type="entry name" value="Glutamate receptor"/>
    <property type="match status" value="1"/>
</dbReference>
<evidence type="ECO:0000256" key="6">
    <source>
        <dbReference type="ARBA" id="ARBA00022989"/>
    </source>
</evidence>
<dbReference type="PANTHER" id="PTHR18966">
    <property type="entry name" value="IONOTROPIC GLUTAMATE RECEPTOR"/>
    <property type="match status" value="1"/>
</dbReference>
<dbReference type="SUPFAM" id="SSF53850">
    <property type="entry name" value="Periplasmic binding protein-like II"/>
    <property type="match status" value="1"/>
</dbReference>
<evidence type="ECO:0000256" key="9">
    <source>
        <dbReference type="ARBA" id="ARBA00023170"/>
    </source>
</evidence>
<evidence type="ECO:0000313" key="15">
    <source>
        <dbReference type="EMBL" id="PUZ61851.1"/>
    </source>
</evidence>
<reference evidence="15 16" key="1">
    <citation type="submission" date="2018-04" db="EMBL/GenBank/DDBJ databases">
        <title>WGS assembly of Panicum hallii var. hallii HAL2.</title>
        <authorList>
            <person name="Lovell J."/>
            <person name="Jenkins J."/>
            <person name="Lowry D."/>
            <person name="Mamidi S."/>
            <person name="Sreedasyam A."/>
            <person name="Weng X."/>
            <person name="Barry K."/>
            <person name="Bonette J."/>
            <person name="Campitelli B."/>
            <person name="Daum C."/>
            <person name="Gordon S."/>
            <person name="Gould B."/>
            <person name="Lipzen A."/>
            <person name="MacQueen A."/>
            <person name="Palacio-Mejia J."/>
            <person name="Plott C."/>
            <person name="Shakirov E."/>
            <person name="Shu S."/>
            <person name="Yoshinaga Y."/>
            <person name="Zane M."/>
            <person name="Rokhsar D."/>
            <person name="Grimwood J."/>
            <person name="Schmutz J."/>
            <person name="Juenger T."/>
        </authorList>
    </citation>
    <scope>NUCLEOTIDE SEQUENCE [LARGE SCALE GENOMIC DNA]</scope>
    <source>
        <strain evidence="16">cv. HAL2</strain>
    </source>
</reference>
<dbReference type="InterPro" id="IPR019594">
    <property type="entry name" value="Glu/Gly-bd"/>
</dbReference>
<evidence type="ECO:0000256" key="12">
    <source>
        <dbReference type="ARBA" id="ARBA00023303"/>
    </source>
</evidence>
<dbReference type="Gramene" id="PUZ61851">
    <property type="protein sequence ID" value="PUZ61851"/>
    <property type="gene ID" value="GQ55_4G310900"/>
</dbReference>
<evidence type="ECO:0000256" key="2">
    <source>
        <dbReference type="ARBA" id="ARBA00008685"/>
    </source>
</evidence>
<keyword evidence="6 13" id="KW-1133">Transmembrane helix</keyword>
<dbReference type="SMART" id="SM00079">
    <property type="entry name" value="PBPe"/>
    <property type="match status" value="1"/>
</dbReference>
<keyword evidence="4 13" id="KW-0812">Transmembrane</keyword>
<dbReference type="SUPFAM" id="SSF53822">
    <property type="entry name" value="Periplasmic binding protein-like I"/>
    <property type="match status" value="1"/>
</dbReference>
<gene>
    <name evidence="15" type="ORF">GQ55_4G310900</name>
</gene>